<keyword evidence="7 8" id="KW-0472">Membrane</keyword>
<dbReference type="PANTHER" id="PTHR32024:SF1">
    <property type="entry name" value="KTR SYSTEM POTASSIUM UPTAKE PROTEIN B"/>
    <property type="match status" value="1"/>
</dbReference>
<feature type="transmembrane region" description="Helical" evidence="8">
    <location>
        <begin position="399"/>
        <end position="419"/>
    </location>
</feature>
<evidence type="ECO:0000313" key="9">
    <source>
        <dbReference type="EMBL" id="SBW01343.1"/>
    </source>
</evidence>
<evidence type="ECO:0000256" key="6">
    <source>
        <dbReference type="ARBA" id="ARBA00023065"/>
    </source>
</evidence>
<dbReference type="Pfam" id="PF02386">
    <property type="entry name" value="TrkH"/>
    <property type="match status" value="1"/>
</dbReference>
<dbReference type="GO" id="GO:0030001">
    <property type="term" value="P:metal ion transport"/>
    <property type="evidence" value="ECO:0007669"/>
    <property type="project" value="UniProtKB-ARBA"/>
</dbReference>
<dbReference type="PANTHER" id="PTHR32024">
    <property type="entry name" value="TRK SYSTEM POTASSIUM UPTAKE PROTEIN TRKG-RELATED"/>
    <property type="match status" value="1"/>
</dbReference>
<dbReference type="GO" id="GO:0016787">
    <property type="term" value="F:hydrolase activity"/>
    <property type="evidence" value="ECO:0007669"/>
    <property type="project" value="UniProtKB-KW"/>
</dbReference>
<keyword evidence="6" id="KW-0406">Ion transport</keyword>
<organism evidence="9">
    <name type="scientific">uncultured delta proteobacterium</name>
    <dbReference type="NCBI Taxonomy" id="34034"/>
    <lineage>
        <taxon>Bacteria</taxon>
        <taxon>Deltaproteobacteria</taxon>
        <taxon>environmental samples</taxon>
    </lineage>
</organism>
<sequence length="470" mass="50861">MPGNRHYITPFVLPVAAFIATIALGSLLLSLDICAAGAPVPFVDALFIATSAVCVTGLASVDVFTVFNRTGQSVVLALIQLGGLGIVTYTTLVFYMLGKRIQLRDRLAVEQGLFYDPSFDLGRFLQRMVVIVLLFETAGAVVLYFFEPERFGVFNAVFLSVSAFCNAGFAPWQDSLAQWRNHWGVGFAIMSLIVAGGIGYYVIEDIFSVIRAKVARFRRRRRCPLPLEAPDRACAERIRLQYFSRIALSTTFFLIVAGTGGIFLLELCNAAWQGVPLSERVLIALFQSVTSRTAGFATVDMALLTDAALLATVILMFIGGSPGSAAGGIKTTTFRILWGYLVEQLRGHTQIVVAGRAVPPRIGNKAMILFGWAVLTVIAATFALMVTENGAAPHGTAPFRFMDIFFEVVSAFATVGLSVNVTPLLSAEGKLILCGVMLVGKLGPVWLVTTIQQFQIAPAYRFPEESMPVG</sequence>
<evidence type="ECO:0000256" key="2">
    <source>
        <dbReference type="ARBA" id="ARBA00022448"/>
    </source>
</evidence>
<keyword evidence="3" id="KW-1003">Cell membrane</keyword>
<feature type="transmembrane region" description="Helical" evidence="8">
    <location>
        <begin position="431"/>
        <end position="449"/>
    </location>
</feature>
<feature type="transmembrane region" description="Helical" evidence="8">
    <location>
        <begin position="74"/>
        <end position="97"/>
    </location>
</feature>
<feature type="transmembrane region" description="Helical" evidence="8">
    <location>
        <begin position="246"/>
        <end position="272"/>
    </location>
</feature>
<keyword evidence="4 8" id="KW-0812">Transmembrane</keyword>
<evidence type="ECO:0000256" key="8">
    <source>
        <dbReference type="SAM" id="Phobius"/>
    </source>
</evidence>
<dbReference type="GO" id="GO:0005886">
    <property type="term" value="C:plasma membrane"/>
    <property type="evidence" value="ECO:0007669"/>
    <property type="project" value="UniProtKB-SubCell"/>
</dbReference>
<proteinExistence type="predicted"/>
<feature type="transmembrane region" description="Helical" evidence="8">
    <location>
        <begin position="45"/>
        <end position="67"/>
    </location>
</feature>
<feature type="transmembrane region" description="Helical" evidence="8">
    <location>
        <begin position="366"/>
        <end position="387"/>
    </location>
</feature>
<feature type="transmembrane region" description="Helical" evidence="8">
    <location>
        <begin position="301"/>
        <end position="320"/>
    </location>
</feature>
<feature type="transmembrane region" description="Helical" evidence="8">
    <location>
        <begin position="153"/>
        <end position="172"/>
    </location>
</feature>
<feature type="transmembrane region" description="Helical" evidence="8">
    <location>
        <begin position="12"/>
        <end position="33"/>
    </location>
</feature>
<dbReference type="EC" id="3.6.3.14" evidence="9"/>
<dbReference type="InterPro" id="IPR003445">
    <property type="entry name" value="Cat_transpt"/>
</dbReference>
<keyword evidence="2" id="KW-0813">Transport</keyword>
<dbReference type="EMBL" id="FLUQ01000001">
    <property type="protein sequence ID" value="SBW01343.1"/>
    <property type="molecule type" value="Genomic_DNA"/>
</dbReference>
<dbReference type="GO" id="GO:0008324">
    <property type="term" value="F:monoatomic cation transmembrane transporter activity"/>
    <property type="evidence" value="ECO:0007669"/>
    <property type="project" value="InterPro"/>
</dbReference>
<evidence type="ECO:0000256" key="3">
    <source>
        <dbReference type="ARBA" id="ARBA00022475"/>
    </source>
</evidence>
<feature type="transmembrane region" description="Helical" evidence="8">
    <location>
        <begin position="184"/>
        <end position="203"/>
    </location>
</feature>
<reference evidence="9" key="1">
    <citation type="submission" date="2016-04" db="EMBL/GenBank/DDBJ databases">
        <authorList>
            <person name="Evans L.H."/>
            <person name="Alamgir A."/>
            <person name="Owens N."/>
            <person name="Weber N.D."/>
            <person name="Virtaneva K."/>
            <person name="Barbian K."/>
            <person name="Babar A."/>
            <person name="Rosenke K."/>
        </authorList>
    </citation>
    <scope>NUCLEOTIDE SEQUENCE</scope>
    <source>
        <strain evidence="9">86</strain>
    </source>
</reference>
<feature type="transmembrane region" description="Helical" evidence="8">
    <location>
        <begin position="124"/>
        <end position="146"/>
    </location>
</feature>
<name>A0A212JPH5_9DELT</name>
<evidence type="ECO:0000256" key="5">
    <source>
        <dbReference type="ARBA" id="ARBA00022989"/>
    </source>
</evidence>
<keyword evidence="5 8" id="KW-1133">Transmembrane helix</keyword>
<dbReference type="AlphaFoldDB" id="A0A212JPH5"/>
<evidence type="ECO:0000256" key="7">
    <source>
        <dbReference type="ARBA" id="ARBA00023136"/>
    </source>
</evidence>
<keyword evidence="9" id="KW-0378">Hydrolase</keyword>
<evidence type="ECO:0000256" key="1">
    <source>
        <dbReference type="ARBA" id="ARBA00004651"/>
    </source>
</evidence>
<gene>
    <name evidence="9" type="ORF">KL86DPRO_11947</name>
</gene>
<comment type="subcellular location">
    <subcellularLocation>
        <location evidence="1">Cell membrane</location>
        <topology evidence="1">Multi-pass membrane protein</topology>
    </subcellularLocation>
</comment>
<accession>A0A212JPH5</accession>
<evidence type="ECO:0000256" key="4">
    <source>
        <dbReference type="ARBA" id="ARBA00022692"/>
    </source>
</evidence>
<protein>
    <submittedName>
        <fullName evidence="9">H(+)-transporting two-sector ATPase</fullName>
        <ecNumber evidence="9">3.6.3.14</ecNumber>
    </submittedName>
</protein>